<evidence type="ECO:0000313" key="2">
    <source>
        <dbReference type="Proteomes" id="UP000002045"/>
    </source>
</evidence>
<reference evidence="1" key="1">
    <citation type="journal article" date="2011" name="PLoS ONE">
        <title>The entomopathogenic bacterial endosymbionts xenorhabdus and photorhabdus: convergent lifestyles from divergent genomes.</title>
        <authorList>
            <person name="Chaston J.M."/>
            <person name="Suen G."/>
            <person name="Tucker S.L."/>
            <person name="Andersen A.W."/>
            <person name="Bhasin A."/>
            <person name="Bode E."/>
            <person name="Bode H.B."/>
            <person name="Brachmann A.O."/>
            <person name="Cowles C.E."/>
            <person name="Cowles K.N."/>
            <person name="Darby C."/>
            <person name="de Leon L."/>
            <person name="Drace K."/>
            <person name="Du Z."/>
            <person name="Givaudan A."/>
            <person name="Herbert Tran E.E."/>
            <person name="Jewell K.A."/>
            <person name="Knack J.J."/>
            <person name="Krasomil-Osterfeld K.C."/>
            <person name="Kukor R."/>
            <person name="Lanois A."/>
            <person name="Latreille P."/>
            <person name="Leimgruber N.K."/>
            <person name="Lipke C.M."/>
            <person name="Liu R."/>
            <person name="Lu X."/>
            <person name="Martens E.C."/>
            <person name="Marri P.R."/>
            <person name="Medigue C."/>
            <person name="Menard M.L."/>
            <person name="Miller N.M."/>
            <person name="Morales-Soto N."/>
            <person name="Norton S."/>
            <person name="Ogier J.C."/>
            <person name="Orchard S.S."/>
            <person name="Park D."/>
            <person name="Park Y."/>
            <person name="Qurollo B.A."/>
            <person name="Sugar D.R."/>
            <person name="Richards G.R."/>
            <person name="Rouy Z."/>
            <person name="Slominski B."/>
            <person name="Slominski K."/>
            <person name="Snyder H."/>
            <person name="Tjaden B.C."/>
            <person name="van der Hoeven R."/>
            <person name="Welch R.D."/>
            <person name="Wheeler C."/>
            <person name="Xiang B."/>
            <person name="Barbazuk B."/>
            <person name="Gaudriault S."/>
            <person name="Goodner B."/>
            <person name="Slater S.C."/>
            <person name="Forst S."/>
            <person name="Goldman B.S."/>
            <person name="Goodrich-Blair H."/>
        </authorList>
    </citation>
    <scope>NUCLEOTIDE SEQUENCE [LARGE SCALE GENOMIC DNA]</scope>
    <source>
        <strain evidence="1">SS-2004</strain>
    </source>
</reference>
<dbReference type="KEGG" id="xbo:XBJ1_1935"/>
<dbReference type="Proteomes" id="UP000002045">
    <property type="component" value="Chromosome"/>
</dbReference>
<dbReference type="AlphaFoldDB" id="D3V2U6"/>
<organism evidence="1 2">
    <name type="scientific">Xenorhabdus bovienii (strain SS-2004)</name>
    <name type="common">Xenorhabdus nematophila subsp. bovienii</name>
    <dbReference type="NCBI Taxonomy" id="406818"/>
    <lineage>
        <taxon>Bacteria</taxon>
        <taxon>Pseudomonadati</taxon>
        <taxon>Pseudomonadota</taxon>
        <taxon>Gammaproteobacteria</taxon>
        <taxon>Enterobacterales</taxon>
        <taxon>Morganellaceae</taxon>
        <taxon>Xenorhabdus</taxon>
    </lineage>
</organism>
<accession>D3V2U6</accession>
<proteinExistence type="predicted"/>
<dbReference type="HOGENOM" id="CLU_3159418_0_0_6"/>
<protein>
    <submittedName>
        <fullName evidence="1">Uncharacterized protein</fullName>
    </submittedName>
</protein>
<evidence type="ECO:0000313" key="1">
    <source>
        <dbReference type="EMBL" id="CBJ81061.1"/>
    </source>
</evidence>
<dbReference type="RefSeq" id="WP_012988414.1">
    <property type="nucleotide sequence ID" value="NC_013892.1"/>
</dbReference>
<sequence>MKAYRELTKTKLQLATLLTDTGDLPTTGTRIIDVKRSLNLPRIYNREG</sequence>
<name>D3V2U6_XENBS</name>
<dbReference type="EMBL" id="FN667741">
    <property type="protein sequence ID" value="CBJ81061.1"/>
    <property type="molecule type" value="Genomic_DNA"/>
</dbReference>
<gene>
    <name evidence="1" type="ordered locus">XBJ1_1935</name>
</gene>